<evidence type="ECO:0000313" key="8">
    <source>
        <dbReference type="EMBL" id="KAK4228348.1"/>
    </source>
</evidence>
<reference evidence="8" key="1">
    <citation type="journal article" date="2023" name="Mol. Phylogenet. Evol.">
        <title>Genome-scale phylogeny and comparative genomics of the fungal order Sordariales.</title>
        <authorList>
            <person name="Hensen N."/>
            <person name="Bonometti L."/>
            <person name="Westerberg I."/>
            <person name="Brannstrom I.O."/>
            <person name="Guillou S."/>
            <person name="Cros-Aarteil S."/>
            <person name="Calhoun S."/>
            <person name="Haridas S."/>
            <person name="Kuo A."/>
            <person name="Mondo S."/>
            <person name="Pangilinan J."/>
            <person name="Riley R."/>
            <person name="LaButti K."/>
            <person name="Andreopoulos B."/>
            <person name="Lipzen A."/>
            <person name="Chen C."/>
            <person name="Yan M."/>
            <person name="Daum C."/>
            <person name="Ng V."/>
            <person name="Clum A."/>
            <person name="Steindorff A."/>
            <person name="Ohm R.A."/>
            <person name="Martin F."/>
            <person name="Silar P."/>
            <person name="Natvig D.O."/>
            <person name="Lalanne C."/>
            <person name="Gautier V."/>
            <person name="Ament-Velasquez S.L."/>
            <person name="Kruys A."/>
            <person name="Hutchinson M.I."/>
            <person name="Powell A.J."/>
            <person name="Barry K."/>
            <person name="Miller A.N."/>
            <person name="Grigoriev I.V."/>
            <person name="Debuchy R."/>
            <person name="Gladieux P."/>
            <person name="Hiltunen Thoren M."/>
            <person name="Johannesson H."/>
        </authorList>
    </citation>
    <scope>NUCLEOTIDE SEQUENCE</scope>
    <source>
        <strain evidence="8">CBS 990.96</strain>
    </source>
</reference>
<evidence type="ECO:0000256" key="5">
    <source>
        <dbReference type="ARBA" id="ARBA00023163"/>
    </source>
</evidence>
<feature type="region of interest" description="Disordered" evidence="7">
    <location>
        <begin position="139"/>
        <end position="169"/>
    </location>
</feature>
<accession>A0AAN7H098</accession>
<proteinExistence type="inferred from homology"/>
<dbReference type="GO" id="GO:0000166">
    <property type="term" value="F:nucleotide binding"/>
    <property type="evidence" value="ECO:0007669"/>
    <property type="project" value="InterPro"/>
</dbReference>
<keyword evidence="9" id="KW-1185">Reference proteome</keyword>
<dbReference type="InterPro" id="IPR010997">
    <property type="entry name" value="HRDC-like_sf"/>
</dbReference>
<dbReference type="EMBL" id="MU865320">
    <property type="protein sequence ID" value="KAK4228348.1"/>
    <property type="molecule type" value="Genomic_DNA"/>
</dbReference>
<dbReference type="GO" id="GO:0006384">
    <property type="term" value="P:transcription initiation at RNA polymerase III promoter"/>
    <property type="evidence" value="ECO:0007669"/>
    <property type="project" value="InterPro"/>
</dbReference>
<dbReference type="SUPFAM" id="SSF47819">
    <property type="entry name" value="HRDC-like"/>
    <property type="match status" value="1"/>
</dbReference>
<sequence>MKVFDPQVALISNFEAYQHISDVRAQYKKWNEGKRREQQLRVPANLFHLQTEILDYLITKLSPLREQNEKQHYNDEVLDKLLSKLQEVNLHEKLFKGGTLCIFNIRRSSTATLNGIIESMETRFTEEEQNRIVEIVAEVLGHDEPEEEEEEEAAEGDDAGEEEGTENVN</sequence>
<evidence type="ECO:0000313" key="9">
    <source>
        <dbReference type="Proteomes" id="UP001301958"/>
    </source>
</evidence>
<evidence type="ECO:0000256" key="2">
    <source>
        <dbReference type="ARBA" id="ARBA00006898"/>
    </source>
</evidence>
<feature type="compositionally biased region" description="Acidic residues" evidence="7">
    <location>
        <begin position="144"/>
        <end position="169"/>
    </location>
</feature>
<name>A0AAN7H098_9PEZI</name>
<organism evidence="8 9">
    <name type="scientific">Podospora fimiseda</name>
    <dbReference type="NCBI Taxonomy" id="252190"/>
    <lineage>
        <taxon>Eukaryota</taxon>
        <taxon>Fungi</taxon>
        <taxon>Dikarya</taxon>
        <taxon>Ascomycota</taxon>
        <taxon>Pezizomycotina</taxon>
        <taxon>Sordariomycetes</taxon>
        <taxon>Sordariomycetidae</taxon>
        <taxon>Sordariales</taxon>
        <taxon>Podosporaceae</taxon>
        <taxon>Podospora</taxon>
    </lineage>
</organism>
<evidence type="ECO:0000256" key="6">
    <source>
        <dbReference type="ARBA" id="ARBA00023242"/>
    </source>
</evidence>
<keyword evidence="4" id="KW-0240">DNA-directed RNA polymerase</keyword>
<dbReference type="Pfam" id="PF03874">
    <property type="entry name" value="RNA_pol_Rpb4"/>
    <property type="match status" value="1"/>
</dbReference>
<dbReference type="PANTHER" id="PTHR15561">
    <property type="entry name" value="CALCITONIN GENE-RELATED PEPTIDE-RECEPTOR COMPONENT PROTEIN"/>
    <property type="match status" value="1"/>
</dbReference>
<dbReference type="AlphaFoldDB" id="A0AAN7H098"/>
<dbReference type="InterPro" id="IPR005574">
    <property type="entry name" value="Rpb4/RPC9"/>
</dbReference>
<dbReference type="InterPro" id="IPR038846">
    <property type="entry name" value="RPC9"/>
</dbReference>
<comment type="subcellular location">
    <subcellularLocation>
        <location evidence="1">Nucleus</location>
    </subcellularLocation>
</comment>
<reference evidence="8" key="2">
    <citation type="submission" date="2023-05" db="EMBL/GenBank/DDBJ databases">
        <authorList>
            <consortium name="Lawrence Berkeley National Laboratory"/>
            <person name="Steindorff A."/>
            <person name="Hensen N."/>
            <person name="Bonometti L."/>
            <person name="Westerberg I."/>
            <person name="Brannstrom I.O."/>
            <person name="Guillou S."/>
            <person name="Cros-Aarteil S."/>
            <person name="Calhoun S."/>
            <person name="Haridas S."/>
            <person name="Kuo A."/>
            <person name="Mondo S."/>
            <person name="Pangilinan J."/>
            <person name="Riley R."/>
            <person name="Labutti K."/>
            <person name="Andreopoulos B."/>
            <person name="Lipzen A."/>
            <person name="Chen C."/>
            <person name="Yanf M."/>
            <person name="Daum C."/>
            <person name="Ng V."/>
            <person name="Clum A."/>
            <person name="Ohm R."/>
            <person name="Martin F."/>
            <person name="Silar P."/>
            <person name="Natvig D."/>
            <person name="Lalanne C."/>
            <person name="Gautier V."/>
            <person name="Ament-Velasquez S.L."/>
            <person name="Kruys A."/>
            <person name="Hutchinson M.I."/>
            <person name="Powell A.J."/>
            <person name="Barry K."/>
            <person name="Miller A.N."/>
            <person name="Grigoriev I.V."/>
            <person name="Debuchy R."/>
            <person name="Gladieux P."/>
            <person name="Thoren M.H."/>
            <person name="Johannesson H."/>
        </authorList>
    </citation>
    <scope>NUCLEOTIDE SEQUENCE</scope>
    <source>
        <strain evidence="8">CBS 990.96</strain>
    </source>
</reference>
<comment type="similarity">
    <text evidence="2">Belongs to the eukaryotic RPC9 RNA polymerase subunit family.</text>
</comment>
<dbReference type="InterPro" id="IPR038324">
    <property type="entry name" value="Rpb4/RPC9_sf"/>
</dbReference>
<evidence type="ECO:0000256" key="7">
    <source>
        <dbReference type="SAM" id="MobiDB-lite"/>
    </source>
</evidence>
<keyword evidence="5" id="KW-0804">Transcription</keyword>
<dbReference type="Gene3D" id="1.20.1250.40">
    <property type="match status" value="1"/>
</dbReference>
<evidence type="ECO:0000256" key="1">
    <source>
        <dbReference type="ARBA" id="ARBA00004123"/>
    </source>
</evidence>
<dbReference type="Proteomes" id="UP001301958">
    <property type="component" value="Unassembled WGS sequence"/>
</dbReference>
<dbReference type="GO" id="GO:0005666">
    <property type="term" value="C:RNA polymerase III complex"/>
    <property type="evidence" value="ECO:0007669"/>
    <property type="project" value="InterPro"/>
</dbReference>
<evidence type="ECO:0000256" key="4">
    <source>
        <dbReference type="ARBA" id="ARBA00022478"/>
    </source>
</evidence>
<gene>
    <name evidence="8" type="ORF">QBC38DRAFT_362105</name>
</gene>
<evidence type="ECO:0000256" key="3">
    <source>
        <dbReference type="ARBA" id="ARBA00016672"/>
    </source>
</evidence>
<comment type="caution">
    <text evidence="8">The sequence shown here is derived from an EMBL/GenBank/DDBJ whole genome shotgun (WGS) entry which is preliminary data.</text>
</comment>
<dbReference type="PANTHER" id="PTHR15561:SF0">
    <property type="entry name" value="DNA-DIRECTED RNA POLYMERASE III SUBUNIT RPC9"/>
    <property type="match status" value="1"/>
</dbReference>
<protein>
    <recommendedName>
        <fullName evidence="3">DNA-directed RNA polymerase III subunit RPC9</fullName>
    </recommendedName>
</protein>
<keyword evidence="6" id="KW-0539">Nucleus</keyword>